<evidence type="ECO:0000313" key="2">
    <source>
        <dbReference type="EMBL" id="MBK8891842.1"/>
    </source>
</evidence>
<reference evidence="2" key="1">
    <citation type="submission" date="2020-10" db="EMBL/GenBank/DDBJ databases">
        <title>Connecting structure to function with the recovery of over 1000 high-quality activated sludge metagenome-assembled genomes encoding full-length rRNA genes using long-read sequencing.</title>
        <authorList>
            <person name="Singleton C.M."/>
            <person name="Petriglieri F."/>
            <person name="Kristensen J.M."/>
            <person name="Kirkegaard R.H."/>
            <person name="Michaelsen T.Y."/>
            <person name="Andersen M.H."/>
            <person name="Karst S.M."/>
            <person name="Dueholm M.S."/>
            <person name="Nielsen P.H."/>
            <person name="Albertsen M."/>
        </authorList>
    </citation>
    <scope>NUCLEOTIDE SEQUENCE</scope>
    <source>
        <strain evidence="2">OdNE_18-Q3-R46-58_BAT3C.305</strain>
    </source>
</reference>
<sequence>MIELSSQVSTVAHVIQLAVAPVFLLAGVGALLGVLTNRLSRVIDRFHALERDLVAEPSRDHRQQTQTTIISLARRARLIHWAITLCTVCDLLVCLVIAALFIGAELHVELPSTIAGLFIAAMLALIAGLVCFLQEIALATSFIESLDRSASGFDGAP</sequence>
<dbReference type="AlphaFoldDB" id="A0A9D7QLX9"/>
<evidence type="ECO:0000313" key="3">
    <source>
        <dbReference type="Proteomes" id="UP000808146"/>
    </source>
</evidence>
<dbReference type="EMBL" id="JADKBR010000019">
    <property type="protein sequence ID" value="MBK8891842.1"/>
    <property type="molecule type" value="Genomic_DNA"/>
</dbReference>
<comment type="caution">
    <text evidence="2">The sequence shown here is derived from an EMBL/GenBank/DDBJ whole genome shotgun (WGS) entry which is preliminary data.</text>
</comment>
<dbReference type="InterPro" id="IPR021279">
    <property type="entry name" value="DUF2721"/>
</dbReference>
<evidence type="ECO:0000256" key="1">
    <source>
        <dbReference type="SAM" id="Phobius"/>
    </source>
</evidence>
<organism evidence="2 3">
    <name type="scientific">Candidatus Dechloromonas phosphorivorans</name>
    <dbReference type="NCBI Taxonomy" id="2899244"/>
    <lineage>
        <taxon>Bacteria</taxon>
        <taxon>Pseudomonadati</taxon>
        <taxon>Pseudomonadota</taxon>
        <taxon>Betaproteobacteria</taxon>
        <taxon>Rhodocyclales</taxon>
        <taxon>Azonexaceae</taxon>
        <taxon>Dechloromonas</taxon>
    </lineage>
</organism>
<keyword evidence="1" id="KW-0472">Membrane</keyword>
<keyword evidence="1" id="KW-1133">Transmembrane helix</keyword>
<gene>
    <name evidence="2" type="ORF">IPN75_16390</name>
</gene>
<feature type="transmembrane region" description="Helical" evidence="1">
    <location>
        <begin position="14"/>
        <end position="35"/>
    </location>
</feature>
<dbReference type="Proteomes" id="UP000808146">
    <property type="component" value="Unassembled WGS sequence"/>
</dbReference>
<name>A0A9D7QLX9_9RHOO</name>
<feature type="transmembrane region" description="Helical" evidence="1">
    <location>
        <begin position="78"/>
        <end position="102"/>
    </location>
</feature>
<protein>
    <submittedName>
        <fullName evidence="2">DUF2721 domain-containing protein</fullName>
    </submittedName>
</protein>
<feature type="transmembrane region" description="Helical" evidence="1">
    <location>
        <begin position="114"/>
        <end position="133"/>
    </location>
</feature>
<proteinExistence type="predicted"/>
<accession>A0A9D7QLX9</accession>
<dbReference type="Pfam" id="PF11026">
    <property type="entry name" value="DUF2721"/>
    <property type="match status" value="1"/>
</dbReference>
<keyword evidence="1" id="KW-0812">Transmembrane</keyword>